<evidence type="ECO:0000313" key="2">
    <source>
        <dbReference type="EMBL" id="ALO67052.1"/>
    </source>
</evidence>
<dbReference type="OrthoDB" id="582306at2"/>
<dbReference type="Proteomes" id="UP000059574">
    <property type="component" value="Chromosome"/>
</dbReference>
<keyword evidence="1" id="KW-1133">Transmembrane helix</keyword>
<gene>
    <name evidence="2" type="ORF">AS189_11790</name>
</gene>
<organism evidence="2 3">
    <name type="scientific">Arthrobacter alpinus</name>
    <dbReference type="NCBI Taxonomy" id="656366"/>
    <lineage>
        <taxon>Bacteria</taxon>
        <taxon>Bacillati</taxon>
        <taxon>Actinomycetota</taxon>
        <taxon>Actinomycetes</taxon>
        <taxon>Micrococcales</taxon>
        <taxon>Micrococcaceae</taxon>
        <taxon>Arthrobacter</taxon>
    </lineage>
</organism>
<proteinExistence type="predicted"/>
<reference evidence="2 3" key="2">
    <citation type="journal article" date="2016" name="J. Biotechnol.">
        <title>Complete genome sequence of Arthrobacter alpinus ERGS4:06, a yellow pigmented bacterium tolerant to cold and radiations isolated from Sikkim Himalaya.</title>
        <authorList>
            <person name="Kumar R."/>
            <person name="Singh D."/>
            <person name="Swarnkar M.K."/>
            <person name="Singh A.K."/>
            <person name="Kumar S."/>
        </authorList>
    </citation>
    <scope>NUCLEOTIDE SEQUENCE [LARGE SCALE GENOMIC DNA]</scope>
    <source>
        <strain evidence="2 3">ERGS4:06</strain>
    </source>
</reference>
<keyword evidence="1" id="KW-0472">Membrane</keyword>
<dbReference type="EMBL" id="CP013200">
    <property type="protein sequence ID" value="ALO67052.1"/>
    <property type="molecule type" value="Genomic_DNA"/>
</dbReference>
<evidence type="ECO:0008006" key="4">
    <source>
        <dbReference type="Google" id="ProtNLM"/>
    </source>
</evidence>
<feature type="transmembrane region" description="Helical" evidence="1">
    <location>
        <begin position="126"/>
        <end position="146"/>
    </location>
</feature>
<reference evidence="3" key="1">
    <citation type="submission" date="2015-11" db="EMBL/GenBank/DDBJ databases">
        <authorList>
            <person name="Kumar R."/>
            <person name="Singh D."/>
            <person name="Swarnkar M.K."/>
            <person name="Singh A.K."/>
            <person name="Kumar S."/>
        </authorList>
    </citation>
    <scope>NUCLEOTIDE SEQUENCE [LARGE SCALE GENOMIC DNA]</scope>
    <source>
        <strain evidence="3">ERGS4:06</strain>
    </source>
</reference>
<protein>
    <recommendedName>
        <fullName evidence="4">Flagellar biosynthetic protein FliP</fullName>
    </recommendedName>
</protein>
<feature type="transmembrane region" description="Helical" evidence="1">
    <location>
        <begin position="70"/>
        <end position="88"/>
    </location>
</feature>
<dbReference type="RefSeq" id="WP_062289051.1">
    <property type="nucleotide sequence ID" value="NZ_CP013200.1"/>
</dbReference>
<dbReference type="AlphaFoldDB" id="A0A0S2M0A0"/>
<sequence>MTRYIPDFRQRPPSSLVGAAQARKIRPGYVYFAKHLGVMVALMYAGMFVLDPVYEMAVALAGVDDPWGQLPVLSNIIMALNMSVPMVLYMRNRRHTWRAIVEMSAVMLLPAALTMVPYLLGVMTAATLMSLSHATMIPLMAIAMMLRFREYAGHRQGHGLAATAKESGL</sequence>
<feature type="transmembrane region" description="Helical" evidence="1">
    <location>
        <begin position="100"/>
        <end position="120"/>
    </location>
</feature>
<keyword evidence="1" id="KW-0812">Transmembrane</keyword>
<accession>A0A0S2M0A0</accession>
<evidence type="ECO:0000256" key="1">
    <source>
        <dbReference type="SAM" id="Phobius"/>
    </source>
</evidence>
<name>A0A0S2M0A0_9MICC</name>
<feature type="transmembrane region" description="Helical" evidence="1">
    <location>
        <begin position="29"/>
        <end position="50"/>
    </location>
</feature>
<evidence type="ECO:0000313" key="3">
    <source>
        <dbReference type="Proteomes" id="UP000059574"/>
    </source>
</evidence>